<proteinExistence type="predicted"/>
<protein>
    <submittedName>
        <fullName evidence="1">Uncharacterized protein</fullName>
    </submittedName>
</protein>
<evidence type="ECO:0000313" key="2">
    <source>
        <dbReference type="Proteomes" id="UP000214720"/>
    </source>
</evidence>
<dbReference type="EMBL" id="MTHB01000200">
    <property type="protein sequence ID" value="OXC74878.1"/>
    <property type="molecule type" value="Genomic_DNA"/>
</dbReference>
<accession>A0A226WWC6</accession>
<sequence>MRMIIEARIDDGVGGGEAIRLAEFERLDGDLKLLGLNLAEGRSLATSWKIVGGTTDRVLGAAPHIDASFPRVGIETAEAWPHIIPATPSGSATSKKYPACWRKR</sequence>
<dbReference type="RefSeq" id="WP_089163712.1">
    <property type="nucleotide sequence ID" value="NZ_MTHB01000200.1"/>
</dbReference>
<organism evidence="1 2">
    <name type="scientific">Caballeronia sordidicola</name>
    <name type="common">Burkholderia sordidicola</name>
    <dbReference type="NCBI Taxonomy" id="196367"/>
    <lineage>
        <taxon>Bacteria</taxon>
        <taxon>Pseudomonadati</taxon>
        <taxon>Pseudomonadota</taxon>
        <taxon>Betaproteobacteria</taxon>
        <taxon>Burkholderiales</taxon>
        <taxon>Burkholderiaceae</taxon>
        <taxon>Caballeronia</taxon>
    </lineage>
</organism>
<comment type="caution">
    <text evidence="1">The sequence shown here is derived from an EMBL/GenBank/DDBJ whole genome shotgun (WGS) entry which is preliminary data.</text>
</comment>
<name>A0A226WWC6_CABSO</name>
<evidence type="ECO:0000313" key="1">
    <source>
        <dbReference type="EMBL" id="OXC74878.1"/>
    </source>
</evidence>
<gene>
    <name evidence="1" type="ORF">BSU04_29910</name>
</gene>
<dbReference type="Proteomes" id="UP000214720">
    <property type="component" value="Unassembled WGS sequence"/>
</dbReference>
<reference evidence="2" key="1">
    <citation type="submission" date="2017-01" db="EMBL/GenBank/DDBJ databases">
        <title>Genome Analysis of Deinococcus marmoris KOPRI26562.</title>
        <authorList>
            <person name="Kim J.H."/>
            <person name="Oh H.-M."/>
        </authorList>
    </citation>
    <scope>NUCLEOTIDE SEQUENCE [LARGE SCALE GENOMIC DNA]</scope>
    <source>
        <strain evidence="2">PAMC 26633</strain>
    </source>
</reference>
<dbReference type="AlphaFoldDB" id="A0A226WWC6"/>